<organism evidence="5 6">
    <name type="scientific">Roseovarius pacificus</name>
    <dbReference type="NCBI Taxonomy" id="337701"/>
    <lineage>
        <taxon>Bacteria</taxon>
        <taxon>Pseudomonadati</taxon>
        <taxon>Pseudomonadota</taxon>
        <taxon>Alphaproteobacteria</taxon>
        <taxon>Rhodobacterales</taxon>
        <taxon>Roseobacteraceae</taxon>
        <taxon>Roseovarius</taxon>
    </lineage>
</organism>
<dbReference type="OrthoDB" id="9806149at2"/>
<dbReference type="PANTHER" id="PTHR45772:SF9">
    <property type="entry name" value="CONSERVED COMPONENT OF ABC TRANSPORTER FOR NATURAL AMINO ACIDS"/>
    <property type="match status" value="1"/>
</dbReference>
<keyword evidence="6" id="KW-1185">Reference proteome</keyword>
<keyword evidence="3 5" id="KW-0067">ATP-binding</keyword>
<accession>A0A1M7A725</accession>
<evidence type="ECO:0000259" key="4">
    <source>
        <dbReference type="PROSITE" id="PS50893"/>
    </source>
</evidence>
<dbReference type="SUPFAM" id="SSF52540">
    <property type="entry name" value="P-loop containing nucleoside triphosphate hydrolases"/>
    <property type="match status" value="1"/>
</dbReference>
<evidence type="ECO:0000313" key="6">
    <source>
        <dbReference type="Proteomes" id="UP000183974"/>
    </source>
</evidence>
<dbReference type="PANTHER" id="PTHR45772">
    <property type="entry name" value="CONSERVED COMPONENT OF ABC TRANSPORTER FOR NATURAL AMINO ACIDS-RELATED"/>
    <property type="match status" value="1"/>
</dbReference>
<proteinExistence type="predicted"/>
<dbReference type="InterPro" id="IPR003593">
    <property type="entry name" value="AAA+_ATPase"/>
</dbReference>
<evidence type="ECO:0000256" key="2">
    <source>
        <dbReference type="ARBA" id="ARBA00022741"/>
    </source>
</evidence>
<feature type="domain" description="ABC transporter" evidence="4">
    <location>
        <begin position="5"/>
        <end position="253"/>
    </location>
</feature>
<evidence type="ECO:0000256" key="1">
    <source>
        <dbReference type="ARBA" id="ARBA00022448"/>
    </source>
</evidence>
<dbReference type="Pfam" id="PF00005">
    <property type="entry name" value="ABC_tran"/>
    <property type="match status" value="1"/>
</dbReference>
<reference evidence="5 6" key="1">
    <citation type="submission" date="2016-11" db="EMBL/GenBank/DDBJ databases">
        <authorList>
            <person name="Jaros S."/>
            <person name="Januszkiewicz K."/>
            <person name="Wedrychowicz H."/>
        </authorList>
    </citation>
    <scope>NUCLEOTIDE SEQUENCE [LARGE SCALE GENOMIC DNA]</scope>
    <source>
        <strain evidence="5 6">DSM 29589</strain>
    </source>
</reference>
<dbReference type="PROSITE" id="PS50893">
    <property type="entry name" value="ABC_TRANSPORTER_2"/>
    <property type="match status" value="1"/>
</dbReference>
<dbReference type="InterPro" id="IPR003439">
    <property type="entry name" value="ABC_transporter-like_ATP-bd"/>
</dbReference>
<dbReference type="RefSeq" id="WP_073033904.1">
    <property type="nucleotide sequence ID" value="NZ_BMLR01000002.1"/>
</dbReference>
<sequence>MTTLLTVEGLSVRFSGLTALDNVSFSLEEGNVRAVIGPNGAGKSTLFNAISGYVTPTSGTVHLRGRELTRLTPHEIAEQGVRRTFQNGGLFPALTVLENVLTGLHAQTEASFLDILLGRSKALKSEAGNIHRARELLKLMSMDHMADTRAGDLSGGQQRIVEIVRTVASDPPVLLLDEPAVGLSPVARAQMMDIIHRLADEKGVGILLIEHAVELVMAAADRILVMAAGARIAEGTPEEIREDRAVLEAYLGHS</sequence>
<evidence type="ECO:0000313" key="5">
    <source>
        <dbReference type="EMBL" id="SHL38508.1"/>
    </source>
</evidence>
<dbReference type="SMART" id="SM00382">
    <property type="entry name" value="AAA"/>
    <property type="match status" value="1"/>
</dbReference>
<keyword evidence="2" id="KW-0547">Nucleotide-binding</keyword>
<dbReference type="GO" id="GO:0016887">
    <property type="term" value="F:ATP hydrolysis activity"/>
    <property type="evidence" value="ECO:0007669"/>
    <property type="project" value="InterPro"/>
</dbReference>
<protein>
    <submittedName>
        <fullName evidence="5">Amino acid/amide ABC transporter ATP-binding protein 1, HAAT family</fullName>
    </submittedName>
</protein>
<dbReference type="GO" id="GO:0005524">
    <property type="term" value="F:ATP binding"/>
    <property type="evidence" value="ECO:0007669"/>
    <property type="project" value="UniProtKB-KW"/>
</dbReference>
<keyword evidence="1" id="KW-0813">Transport</keyword>
<dbReference type="STRING" id="337701.SAMN05444398_102201"/>
<dbReference type="AlphaFoldDB" id="A0A1M7A725"/>
<gene>
    <name evidence="5" type="ORF">SAMN05444398_102201</name>
</gene>
<name>A0A1M7A725_9RHOB</name>
<dbReference type="EMBL" id="FRBR01000002">
    <property type="protein sequence ID" value="SHL38508.1"/>
    <property type="molecule type" value="Genomic_DNA"/>
</dbReference>
<dbReference type="Pfam" id="PF12399">
    <property type="entry name" value="BCA_ABC_TP_C"/>
    <property type="match status" value="1"/>
</dbReference>
<dbReference type="InterPro" id="IPR051120">
    <property type="entry name" value="ABC_AA/LPS_Transport"/>
</dbReference>
<dbReference type="Proteomes" id="UP000183974">
    <property type="component" value="Unassembled WGS sequence"/>
</dbReference>
<dbReference type="InterPro" id="IPR027417">
    <property type="entry name" value="P-loop_NTPase"/>
</dbReference>
<dbReference type="CDD" id="cd03219">
    <property type="entry name" value="ABC_Mj1267_LivG_branched"/>
    <property type="match status" value="1"/>
</dbReference>
<dbReference type="FunFam" id="3.40.50.300:FF:000421">
    <property type="entry name" value="Branched-chain amino acid ABC transporter ATP-binding protein"/>
    <property type="match status" value="1"/>
</dbReference>
<dbReference type="InterPro" id="IPR032823">
    <property type="entry name" value="BCA_ABC_TP_C"/>
</dbReference>
<dbReference type="Gene3D" id="3.40.50.300">
    <property type="entry name" value="P-loop containing nucleotide triphosphate hydrolases"/>
    <property type="match status" value="1"/>
</dbReference>
<evidence type="ECO:0000256" key="3">
    <source>
        <dbReference type="ARBA" id="ARBA00022840"/>
    </source>
</evidence>
<dbReference type="GO" id="GO:0005886">
    <property type="term" value="C:plasma membrane"/>
    <property type="evidence" value="ECO:0007669"/>
    <property type="project" value="TreeGrafter"/>
</dbReference>